<protein>
    <recommendedName>
        <fullName evidence="2">Transcription factor TFIIIC triple barrel domain-containing protein</fullName>
    </recommendedName>
</protein>
<dbReference type="RefSeq" id="XP_033531037.1">
    <property type="nucleotide sequence ID" value="XM_033680159.1"/>
</dbReference>
<gene>
    <name evidence="3 5" type="ORF">P152DRAFT_461595</name>
</gene>
<dbReference type="AlphaFoldDB" id="A0A6G1FUM1"/>
<feature type="region of interest" description="Disordered" evidence="1">
    <location>
        <begin position="156"/>
        <end position="181"/>
    </location>
</feature>
<keyword evidence="4" id="KW-1185">Reference proteome</keyword>
<feature type="region of interest" description="Disordered" evidence="1">
    <location>
        <begin position="1"/>
        <end position="104"/>
    </location>
</feature>
<feature type="region of interest" description="Disordered" evidence="1">
    <location>
        <begin position="274"/>
        <end position="299"/>
    </location>
</feature>
<accession>A0A6G1FUM1</accession>
<name>A0A6G1FUM1_9PEZI</name>
<dbReference type="Proteomes" id="UP000504638">
    <property type="component" value="Unplaced"/>
</dbReference>
<organism evidence="3">
    <name type="scientific">Eremomyces bilateralis CBS 781.70</name>
    <dbReference type="NCBI Taxonomy" id="1392243"/>
    <lineage>
        <taxon>Eukaryota</taxon>
        <taxon>Fungi</taxon>
        <taxon>Dikarya</taxon>
        <taxon>Ascomycota</taxon>
        <taxon>Pezizomycotina</taxon>
        <taxon>Dothideomycetes</taxon>
        <taxon>Dothideomycetes incertae sedis</taxon>
        <taxon>Eremomycetales</taxon>
        <taxon>Eremomycetaceae</taxon>
        <taxon>Eremomyces</taxon>
    </lineage>
</organism>
<reference evidence="5" key="2">
    <citation type="submission" date="2020-04" db="EMBL/GenBank/DDBJ databases">
        <authorList>
            <consortium name="NCBI Genome Project"/>
        </authorList>
    </citation>
    <scope>NUCLEOTIDE SEQUENCE</scope>
    <source>
        <strain evidence="5">CBS 781.70</strain>
    </source>
</reference>
<dbReference type="OrthoDB" id="1877767at2759"/>
<feature type="compositionally biased region" description="Basic and acidic residues" evidence="1">
    <location>
        <begin position="1"/>
        <end position="17"/>
    </location>
</feature>
<evidence type="ECO:0000313" key="5">
    <source>
        <dbReference type="RefSeq" id="XP_033531037.1"/>
    </source>
</evidence>
<dbReference type="InterPro" id="IPR019481">
    <property type="entry name" value="TFIIIC_triple_barrel"/>
</dbReference>
<feature type="compositionally biased region" description="Basic and acidic residues" evidence="1">
    <location>
        <begin position="339"/>
        <end position="350"/>
    </location>
</feature>
<evidence type="ECO:0000313" key="3">
    <source>
        <dbReference type="EMBL" id="KAF1809406.1"/>
    </source>
</evidence>
<feature type="region of interest" description="Disordered" evidence="1">
    <location>
        <begin position="311"/>
        <end position="413"/>
    </location>
</feature>
<evidence type="ECO:0000256" key="1">
    <source>
        <dbReference type="SAM" id="MobiDB-lite"/>
    </source>
</evidence>
<dbReference type="Gene3D" id="2.60.40.4370">
    <property type="match status" value="1"/>
</dbReference>
<dbReference type="GeneID" id="54420729"/>
<dbReference type="EMBL" id="ML975173">
    <property type="protein sequence ID" value="KAF1809406.1"/>
    <property type="molecule type" value="Genomic_DNA"/>
</dbReference>
<feature type="region of interest" description="Disordered" evidence="1">
    <location>
        <begin position="199"/>
        <end position="256"/>
    </location>
</feature>
<reference evidence="3 5" key="1">
    <citation type="submission" date="2020-01" db="EMBL/GenBank/DDBJ databases">
        <authorList>
            <consortium name="DOE Joint Genome Institute"/>
            <person name="Haridas S."/>
            <person name="Albert R."/>
            <person name="Binder M."/>
            <person name="Bloem J."/>
            <person name="Labutti K."/>
            <person name="Salamov A."/>
            <person name="Andreopoulos B."/>
            <person name="Baker S.E."/>
            <person name="Barry K."/>
            <person name="Bills G."/>
            <person name="Bluhm B.H."/>
            <person name="Cannon C."/>
            <person name="Castanera R."/>
            <person name="Culley D.E."/>
            <person name="Daum C."/>
            <person name="Ezra D."/>
            <person name="Gonzalez J.B."/>
            <person name="Henrissat B."/>
            <person name="Kuo A."/>
            <person name="Liang C."/>
            <person name="Lipzen A."/>
            <person name="Lutzoni F."/>
            <person name="Magnuson J."/>
            <person name="Mondo S."/>
            <person name="Nolan M."/>
            <person name="Ohm R."/>
            <person name="Pangilinan J."/>
            <person name="Park H.-J."/>
            <person name="Ramirez L."/>
            <person name="Alfaro M."/>
            <person name="Sun H."/>
            <person name="Tritt A."/>
            <person name="Yoshinaga Y."/>
            <person name="Zwiers L.-H."/>
            <person name="Turgeon B.G."/>
            <person name="Goodwin S.B."/>
            <person name="Spatafora J.W."/>
            <person name="Crous P.W."/>
            <person name="Grigoriev I.V."/>
        </authorList>
    </citation>
    <scope>NUCLEOTIDE SEQUENCE</scope>
    <source>
        <strain evidence="3 5">CBS 781.70</strain>
    </source>
</reference>
<sequence>MAAAVKHDLEVHSNGHDDENEGSDWEYEYDENDKETFHVSIDFSSATVPPPPPSGIAPGVVQNASLSQHKPKDDDLRSTPSSLRSSSSDGSSDESGVALSAGPETSQANESIQILALASSNPILYFRGSYFTTQWTRPIGGHLFFSKSSSATTELESTSIDLETESNGLPSPADKESRPLRSMQNYDLLGVGTARLRASNAKLKRKQPDYEPPPPPTELPREPSLPAIEGSAADGPPMAPAGRGKRIILETGASKERMAQARFLERLSELKAKKGEEDEVKVTKLTAIPPPGAEIPIAADTAESATVVGGTGEDAGVAANTDMDMHDVDDASGSPEGEDANHGTETEQPGKRRRRWKRRVDAMWVEPATLQDPLTVTDGNKKDEGPSSTRTGGADAPAESGAQQAEGSGEMEV</sequence>
<evidence type="ECO:0000259" key="2">
    <source>
        <dbReference type="Pfam" id="PF10419"/>
    </source>
</evidence>
<feature type="compositionally biased region" description="Acidic residues" evidence="1">
    <location>
        <begin position="18"/>
        <end position="33"/>
    </location>
</feature>
<dbReference type="Pfam" id="PF10419">
    <property type="entry name" value="TFIIIC_sub6"/>
    <property type="match status" value="1"/>
</dbReference>
<reference evidence="5" key="3">
    <citation type="submission" date="2025-04" db="UniProtKB">
        <authorList>
            <consortium name="RefSeq"/>
        </authorList>
    </citation>
    <scope>IDENTIFICATION</scope>
    <source>
        <strain evidence="5">CBS 781.70</strain>
    </source>
</reference>
<proteinExistence type="predicted"/>
<feature type="domain" description="Transcription factor TFIIIC triple barrel" evidence="2">
    <location>
        <begin position="33"/>
        <end position="204"/>
    </location>
</feature>
<feature type="compositionally biased region" description="Low complexity" evidence="1">
    <location>
        <begin position="78"/>
        <end position="96"/>
    </location>
</feature>
<evidence type="ECO:0000313" key="4">
    <source>
        <dbReference type="Proteomes" id="UP000504638"/>
    </source>
</evidence>